<feature type="transmembrane region" description="Helical" evidence="6">
    <location>
        <begin position="213"/>
        <end position="237"/>
    </location>
</feature>
<dbReference type="InterPro" id="IPR001851">
    <property type="entry name" value="ABC_transp_permease"/>
</dbReference>
<feature type="transmembrane region" description="Helical" evidence="6">
    <location>
        <begin position="12"/>
        <end position="32"/>
    </location>
</feature>
<dbReference type="RefSeq" id="WP_188967594.1">
    <property type="nucleotide sequence ID" value="NZ_BMKW01000006.1"/>
</dbReference>
<keyword evidence="2" id="KW-1003">Cell membrane</keyword>
<evidence type="ECO:0000256" key="4">
    <source>
        <dbReference type="ARBA" id="ARBA00022989"/>
    </source>
</evidence>
<keyword evidence="3 6" id="KW-0812">Transmembrane</keyword>
<dbReference type="InterPro" id="IPR043428">
    <property type="entry name" value="LivM-like"/>
</dbReference>
<feature type="transmembrane region" description="Helical" evidence="6">
    <location>
        <begin position="84"/>
        <end position="105"/>
    </location>
</feature>
<proteinExistence type="predicted"/>
<dbReference type="GO" id="GO:0005886">
    <property type="term" value="C:plasma membrane"/>
    <property type="evidence" value="ECO:0007669"/>
    <property type="project" value="UniProtKB-SubCell"/>
</dbReference>
<dbReference type="EMBL" id="BMKW01000006">
    <property type="protein sequence ID" value="GGJ18438.1"/>
    <property type="molecule type" value="Genomic_DNA"/>
</dbReference>
<dbReference type="Proteomes" id="UP000661507">
    <property type="component" value="Unassembled WGS sequence"/>
</dbReference>
<feature type="transmembrane region" description="Helical" evidence="6">
    <location>
        <begin position="112"/>
        <end position="132"/>
    </location>
</feature>
<dbReference type="GO" id="GO:0015658">
    <property type="term" value="F:branched-chain amino acid transmembrane transporter activity"/>
    <property type="evidence" value="ECO:0007669"/>
    <property type="project" value="InterPro"/>
</dbReference>
<dbReference type="AlphaFoldDB" id="A0A917KMZ6"/>
<reference evidence="7" key="1">
    <citation type="journal article" date="2014" name="Int. J. Syst. Evol. Microbiol.">
        <title>Complete genome sequence of Corynebacterium casei LMG S-19264T (=DSM 44701T), isolated from a smear-ripened cheese.</title>
        <authorList>
            <consortium name="US DOE Joint Genome Institute (JGI-PGF)"/>
            <person name="Walter F."/>
            <person name="Albersmeier A."/>
            <person name="Kalinowski J."/>
            <person name="Ruckert C."/>
        </authorList>
    </citation>
    <scope>NUCLEOTIDE SEQUENCE</scope>
    <source>
        <strain evidence="7">CGMCC 1.3617</strain>
    </source>
</reference>
<dbReference type="CDD" id="cd06581">
    <property type="entry name" value="TM_PBP1_LivM_like"/>
    <property type="match status" value="1"/>
</dbReference>
<feature type="transmembrane region" description="Helical" evidence="6">
    <location>
        <begin position="152"/>
        <end position="178"/>
    </location>
</feature>
<reference evidence="7" key="2">
    <citation type="submission" date="2020-09" db="EMBL/GenBank/DDBJ databases">
        <authorList>
            <person name="Sun Q."/>
            <person name="Zhou Y."/>
        </authorList>
    </citation>
    <scope>NUCLEOTIDE SEQUENCE</scope>
    <source>
        <strain evidence="7">CGMCC 1.3617</strain>
    </source>
</reference>
<organism evidence="7 8">
    <name type="scientific">Neoroseomonas lacus</name>
    <dbReference type="NCBI Taxonomy" id="287609"/>
    <lineage>
        <taxon>Bacteria</taxon>
        <taxon>Pseudomonadati</taxon>
        <taxon>Pseudomonadota</taxon>
        <taxon>Alphaproteobacteria</taxon>
        <taxon>Acetobacterales</taxon>
        <taxon>Acetobacteraceae</taxon>
        <taxon>Neoroseomonas</taxon>
    </lineage>
</organism>
<feature type="transmembrane region" description="Helical" evidence="6">
    <location>
        <begin position="249"/>
        <end position="273"/>
    </location>
</feature>
<dbReference type="Pfam" id="PF02653">
    <property type="entry name" value="BPD_transp_2"/>
    <property type="match status" value="1"/>
</dbReference>
<feature type="transmembrane region" description="Helical" evidence="6">
    <location>
        <begin position="285"/>
        <end position="312"/>
    </location>
</feature>
<gene>
    <name evidence="7" type="ORF">GCM10011320_27200</name>
</gene>
<feature type="transmembrane region" description="Helical" evidence="6">
    <location>
        <begin position="39"/>
        <end position="72"/>
    </location>
</feature>
<comment type="caution">
    <text evidence="7">The sequence shown here is derived from an EMBL/GenBank/DDBJ whole genome shotgun (WGS) entry which is preliminary data.</text>
</comment>
<dbReference type="PANTHER" id="PTHR30482">
    <property type="entry name" value="HIGH-AFFINITY BRANCHED-CHAIN AMINO ACID TRANSPORT SYSTEM PERMEASE"/>
    <property type="match status" value="1"/>
</dbReference>
<evidence type="ECO:0000313" key="7">
    <source>
        <dbReference type="EMBL" id="GGJ18438.1"/>
    </source>
</evidence>
<evidence type="ECO:0000313" key="8">
    <source>
        <dbReference type="Proteomes" id="UP000661507"/>
    </source>
</evidence>
<evidence type="ECO:0000256" key="1">
    <source>
        <dbReference type="ARBA" id="ARBA00004651"/>
    </source>
</evidence>
<comment type="subcellular location">
    <subcellularLocation>
        <location evidence="1">Cell membrane</location>
        <topology evidence="1">Multi-pass membrane protein</topology>
    </subcellularLocation>
</comment>
<accession>A0A917KMZ6</accession>
<evidence type="ECO:0000256" key="3">
    <source>
        <dbReference type="ARBA" id="ARBA00022692"/>
    </source>
</evidence>
<keyword evidence="5 6" id="KW-0472">Membrane</keyword>
<keyword evidence="8" id="KW-1185">Reference proteome</keyword>
<evidence type="ECO:0000256" key="5">
    <source>
        <dbReference type="ARBA" id="ARBA00023136"/>
    </source>
</evidence>
<protein>
    <submittedName>
        <fullName evidence="7">Branched-chain amino acid ABC transporter permease</fullName>
    </submittedName>
</protein>
<evidence type="ECO:0000256" key="6">
    <source>
        <dbReference type="SAM" id="Phobius"/>
    </source>
</evidence>
<dbReference type="PANTHER" id="PTHR30482:SF17">
    <property type="entry name" value="ABC TRANSPORTER ATP-BINDING PROTEIN"/>
    <property type="match status" value="1"/>
</dbReference>
<name>A0A917KMZ6_9PROT</name>
<keyword evidence="4 6" id="KW-1133">Transmembrane helix</keyword>
<evidence type="ECO:0000256" key="2">
    <source>
        <dbReference type="ARBA" id="ARBA00022475"/>
    </source>
</evidence>
<sequence>MSVETEGVRPLGIGAIGVVIALVALPVILPSVTLASEVVVFSVAALSCIFLLGQVGLLSFGQGLFFGIGAYVSAVLLKEHGVGTLPAIAAGSVVACLGAALLGLLAVRRQGVYFVMLTLAFAQMGYFAMLALRDVTGGENGLTGVPRPPLIAGFGALANSGAVYALLATLAFLAYLFVRRVADSPFGSVLRAIRQNEARAEALGYDIRRFKTAAFALAGLLAGLAGGMHTIFLGFAPPNVIELEMSERLVIMAIIGGTGAPVAAFFGAGFYIVMADVLSALWPRWLMLIGFLLIAIVLFLRGGLWGGIAAALRWARDRRHG</sequence>